<sequence length="1534" mass="174666">MEDNGSDHGENENEIRIERPNDPPNDPPMRTLREYLQPPRNSAPSCIVFPLQANNFNFKPEMMCNGAFLNKDPNEAWQYFDQLAENAQSWDPSAPSENSSKTKPSTTSSGGRHHLREEDDLNARIASLARKVESMELRKVNEITPVQKEEQMSMNTYKKPFQSPYSETYNPGWRNHPNFSWRNENNAPPPQGPSNSVTYNPPHKRTLEDTLQTFMQGQSTINSQTSQALNDIRSTLTKLTTSLSTQEKGKFPAQPQPNPQGQFGVSGSSASGTQHEHVKSITTLRSGKVIDKTIPTKAQKPEEFSKPKSDDKLDKSESSEAVKCPIPAPFPQRLQPPQKLSQNSEIFEILKQVKINIPLLDAIKQIPSYAKFLKDLCTVKHKLNVQKKAFLCEQVSAIIQHNTPPKYKDPGCPTISCVIGNFRIEKALLDLGASVNLLPYSVYEQLGLGELKPTGIILQLADRSVKTPRGIVEDVLVQIDKFYFPVDFIVLDTHPVSNVGIQIPIILGRPFLATSNALINCRNGVMKLSFGNMTLEVNIFNICKQPGDDDGFHEVNLIETLVQDQFNLTCFSDPLESCLVNSLDFDDDEDSEVAHICSVLNSSQVLEVNAWRPKFEELPPRNIMPVPSSVEAPKLELKPLPIELKYAFLGQEETFPVVISSKLNDEQESKLLKILRMHKGAIGWTIADIKGISPLICTHRIYLEDNVKPSREMQRRLNPNMKEVVRAEVLKLLDVGIIYPISDSKWVSPTQVVPKKSGVTVVENENNELIPTRVTTGWRVCIDYRKLNSVTRKDHFPLPFMDQILERVAGHEYYCFLDGYSGYNQIEIALEDQEKTTFTCPFGTFAYRRMPFGLCNAPATFQRCMLSLFSDMVERFLEVFMDDFSVFGDSFDDCLSNLQKVLIRCEEKNLVLNWEKCHFMVSKGIVLGHIVSSQGIEVDKSKIELISKLPTPKTVKDIRSFLGHAGFYRRFIKDFSVISRPLCNLLSKDTPFEWTEACQEAFEKLKGTLTSAPIMQPPDWSLPFEIMCDASDYAVGAVLGQRKDKKPYVIYYASKTLDSAQINYSTTEKELLAVVFALDKFRAYLVGSPIVVFTDHAALKYLLTKKDAKARLIRWILLLQEFNLSIKDKKGVENVVADHLSRLVVEDSLETMPIKDTFPDEQLFNISDLPWFADIVNFLVTGQIPSHWTAQDKKKFFVEDTHEFCKACERCQKLGGITRRNMMPLNPILIIEIFDCWGIDFMGPFPSSFGNLYILVAVDYVSKWIEAVPCKKNDHKIVLKFLKENILSRFGTPRAIISDGGKHFCNRPFEALMRKYGITHKVATAYHPQTSGQVEVSNREIKHILEKTVNPNRKDWSLRLTDALWAYRTAFKTPIGMSPYRLVFGKACHLPVELEHKAYWAIKQFNFNLDKASSLRKLQLNELEEIQNEAYENSRVYKERMKVLHDKNILRKSFEPSQKVLLYNSRLHLFPGKLRSRWTGPFVVKNVYPYGTVEIENPQNGNIFKVNGQRLKPFLENYIPEVESTPLEDPVYQD</sequence>
<organism evidence="10">
    <name type="scientific">Fagus sylvatica</name>
    <name type="common">Beechnut</name>
    <dbReference type="NCBI Taxonomy" id="28930"/>
    <lineage>
        <taxon>Eukaryota</taxon>
        <taxon>Viridiplantae</taxon>
        <taxon>Streptophyta</taxon>
        <taxon>Embryophyta</taxon>
        <taxon>Tracheophyta</taxon>
        <taxon>Spermatophyta</taxon>
        <taxon>Magnoliopsida</taxon>
        <taxon>eudicotyledons</taxon>
        <taxon>Gunneridae</taxon>
        <taxon>Pentapetalae</taxon>
        <taxon>rosids</taxon>
        <taxon>fabids</taxon>
        <taxon>Fagales</taxon>
        <taxon>Fagaceae</taxon>
        <taxon>Fagus</taxon>
    </lineage>
</organism>
<evidence type="ECO:0000256" key="4">
    <source>
        <dbReference type="ARBA" id="ARBA00022722"/>
    </source>
</evidence>
<feature type="compositionally biased region" description="Polar residues" evidence="8">
    <location>
        <begin position="259"/>
        <end position="273"/>
    </location>
</feature>
<dbReference type="CDD" id="cd09274">
    <property type="entry name" value="RNase_HI_RT_Ty3"/>
    <property type="match status" value="1"/>
</dbReference>
<dbReference type="SUPFAM" id="SSF56672">
    <property type="entry name" value="DNA/RNA polymerases"/>
    <property type="match status" value="1"/>
</dbReference>
<keyword evidence="2" id="KW-0808">Transferase</keyword>
<dbReference type="SUPFAM" id="SSF50630">
    <property type="entry name" value="Acid proteases"/>
    <property type="match status" value="1"/>
</dbReference>
<dbReference type="InterPro" id="IPR012337">
    <property type="entry name" value="RNaseH-like_sf"/>
</dbReference>
<feature type="compositionally biased region" description="Basic and acidic residues" evidence="8">
    <location>
        <begin position="299"/>
        <end position="320"/>
    </location>
</feature>
<dbReference type="PANTHER" id="PTHR37984">
    <property type="entry name" value="PROTEIN CBG26694"/>
    <property type="match status" value="1"/>
</dbReference>
<dbReference type="EMBL" id="OIVN01002012">
    <property type="protein sequence ID" value="SPC99814.1"/>
    <property type="molecule type" value="Genomic_DNA"/>
</dbReference>
<dbReference type="GO" id="GO:0016787">
    <property type="term" value="F:hydrolase activity"/>
    <property type="evidence" value="ECO:0007669"/>
    <property type="project" value="UniProtKB-KW"/>
</dbReference>
<evidence type="ECO:0000256" key="1">
    <source>
        <dbReference type="ARBA" id="ARBA00012493"/>
    </source>
</evidence>
<proteinExistence type="predicted"/>
<dbReference type="GO" id="GO:0003964">
    <property type="term" value="F:RNA-directed DNA polymerase activity"/>
    <property type="evidence" value="ECO:0007669"/>
    <property type="project" value="UniProtKB-KW"/>
</dbReference>
<keyword evidence="5" id="KW-0255">Endonuclease</keyword>
<dbReference type="EC" id="2.7.7.49" evidence="1"/>
<dbReference type="Gene3D" id="3.30.70.270">
    <property type="match status" value="2"/>
</dbReference>
<evidence type="ECO:0000256" key="7">
    <source>
        <dbReference type="ARBA" id="ARBA00022918"/>
    </source>
</evidence>
<evidence type="ECO:0000256" key="8">
    <source>
        <dbReference type="SAM" id="MobiDB-lite"/>
    </source>
</evidence>
<accession>A0A2N9GKQ3</accession>
<protein>
    <recommendedName>
        <fullName evidence="1">RNA-directed DNA polymerase</fullName>
        <ecNumber evidence="1">2.7.7.49</ecNumber>
    </recommendedName>
</protein>
<dbReference type="CDD" id="cd00303">
    <property type="entry name" value="retropepsin_like"/>
    <property type="match status" value="1"/>
</dbReference>
<dbReference type="InterPro" id="IPR043502">
    <property type="entry name" value="DNA/RNA_pol_sf"/>
</dbReference>
<evidence type="ECO:0000259" key="9">
    <source>
        <dbReference type="PROSITE" id="PS50994"/>
    </source>
</evidence>
<dbReference type="Gene3D" id="3.30.420.10">
    <property type="entry name" value="Ribonuclease H-like superfamily/Ribonuclease H"/>
    <property type="match status" value="1"/>
</dbReference>
<dbReference type="InterPro" id="IPR050951">
    <property type="entry name" value="Retrovirus_Pol_polyprotein"/>
</dbReference>
<feature type="region of interest" description="Disordered" evidence="8">
    <location>
        <begin position="87"/>
        <end position="120"/>
    </location>
</feature>
<dbReference type="PANTHER" id="PTHR37984:SF5">
    <property type="entry name" value="PROTEIN NYNRIN-LIKE"/>
    <property type="match status" value="1"/>
</dbReference>
<name>A0A2N9GKQ3_FAGSY</name>
<dbReference type="FunFam" id="3.10.20.370:FF:000001">
    <property type="entry name" value="Retrovirus-related Pol polyprotein from transposon 17.6-like protein"/>
    <property type="match status" value="1"/>
</dbReference>
<feature type="region of interest" description="Disordered" evidence="8">
    <location>
        <begin position="176"/>
        <end position="204"/>
    </location>
</feature>
<dbReference type="Gene3D" id="2.40.70.10">
    <property type="entry name" value="Acid Proteases"/>
    <property type="match status" value="1"/>
</dbReference>
<evidence type="ECO:0000256" key="5">
    <source>
        <dbReference type="ARBA" id="ARBA00022759"/>
    </source>
</evidence>
<feature type="region of interest" description="Disordered" evidence="8">
    <location>
        <begin position="1"/>
        <end position="41"/>
    </location>
</feature>
<dbReference type="Pfam" id="PF17917">
    <property type="entry name" value="RT_RNaseH"/>
    <property type="match status" value="1"/>
</dbReference>
<feature type="region of interest" description="Disordered" evidence="8">
    <location>
        <begin position="245"/>
        <end position="337"/>
    </location>
</feature>
<dbReference type="InterPro" id="IPR001584">
    <property type="entry name" value="Integrase_cat-core"/>
</dbReference>
<evidence type="ECO:0000256" key="2">
    <source>
        <dbReference type="ARBA" id="ARBA00022679"/>
    </source>
</evidence>
<feature type="domain" description="Integrase catalytic" evidence="9">
    <location>
        <begin position="1223"/>
        <end position="1387"/>
    </location>
</feature>
<dbReference type="InterPro" id="IPR021109">
    <property type="entry name" value="Peptidase_aspartic_dom_sf"/>
</dbReference>
<evidence type="ECO:0000313" key="10">
    <source>
        <dbReference type="EMBL" id="SPC99814.1"/>
    </source>
</evidence>
<dbReference type="GO" id="GO:0003676">
    <property type="term" value="F:nucleic acid binding"/>
    <property type="evidence" value="ECO:0007669"/>
    <property type="project" value="InterPro"/>
</dbReference>
<dbReference type="InterPro" id="IPR000477">
    <property type="entry name" value="RT_dom"/>
</dbReference>
<keyword evidence="4" id="KW-0540">Nuclease</keyword>
<keyword evidence="6" id="KW-0378">Hydrolase</keyword>
<gene>
    <name evidence="10" type="ORF">FSB_LOCUS27696</name>
</gene>
<feature type="compositionally biased region" description="Polar residues" evidence="8">
    <location>
        <begin position="177"/>
        <end position="186"/>
    </location>
</feature>
<dbReference type="GO" id="GO:0015074">
    <property type="term" value="P:DNA integration"/>
    <property type="evidence" value="ECO:0007669"/>
    <property type="project" value="InterPro"/>
</dbReference>
<dbReference type="InterPro" id="IPR043128">
    <property type="entry name" value="Rev_trsase/Diguanyl_cyclase"/>
</dbReference>
<dbReference type="PROSITE" id="PS50994">
    <property type="entry name" value="INTEGRASE"/>
    <property type="match status" value="1"/>
</dbReference>
<feature type="compositionally biased region" description="Polar residues" evidence="8">
    <location>
        <begin position="87"/>
        <end position="98"/>
    </location>
</feature>
<dbReference type="GO" id="GO:0004519">
    <property type="term" value="F:endonuclease activity"/>
    <property type="evidence" value="ECO:0007669"/>
    <property type="project" value="UniProtKB-KW"/>
</dbReference>
<feature type="compositionally biased region" description="Basic and acidic residues" evidence="8">
    <location>
        <begin position="1"/>
        <end position="21"/>
    </location>
</feature>
<dbReference type="Pfam" id="PF00078">
    <property type="entry name" value="RVT_1"/>
    <property type="match status" value="1"/>
</dbReference>
<keyword evidence="7" id="KW-0695">RNA-directed DNA polymerase</keyword>
<dbReference type="InterPro" id="IPR041373">
    <property type="entry name" value="RT_RNaseH"/>
</dbReference>
<dbReference type="Gene3D" id="3.10.10.10">
    <property type="entry name" value="HIV Type 1 Reverse Transcriptase, subunit A, domain 1"/>
    <property type="match status" value="1"/>
</dbReference>
<dbReference type="CDD" id="cd01647">
    <property type="entry name" value="RT_LTR"/>
    <property type="match status" value="1"/>
</dbReference>
<dbReference type="SUPFAM" id="SSF53098">
    <property type="entry name" value="Ribonuclease H-like"/>
    <property type="match status" value="1"/>
</dbReference>
<evidence type="ECO:0000256" key="6">
    <source>
        <dbReference type="ARBA" id="ARBA00022801"/>
    </source>
</evidence>
<keyword evidence="3" id="KW-0548">Nucleotidyltransferase</keyword>
<dbReference type="Pfam" id="PF00665">
    <property type="entry name" value="rve"/>
    <property type="match status" value="1"/>
</dbReference>
<reference evidence="10" key="1">
    <citation type="submission" date="2018-02" db="EMBL/GenBank/DDBJ databases">
        <authorList>
            <person name="Cohen D.B."/>
            <person name="Kent A.D."/>
        </authorList>
    </citation>
    <scope>NUCLEOTIDE SEQUENCE</scope>
</reference>
<evidence type="ECO:0000256" key="3">
    <source>
        <dbReference type="ARBA" id="ARBA00022695"/>
    </source>
</evidence>
<dbReference type="InterPro" id="IPR036397">
    <property type="entry name" value="RNaseH_sf"/>
</dbReference>
<feature type="compositionally biased region" description="Low complexity" evidence="8">
    <location>
        <begin position="99"/>
        <end position="109"/>
    </location>
</feature>
<dbReference type="FunFam" id="3.30.70.270:FF:000020">
    <property type="entry name" value="Transposon Tf2-6 polyprotein-like Protein"/>
    <property type="match status" value="1"/>
</dbReference>